<keyword evidence="6" id="KW-0223">Dioxygenase</keyword>
<evidence type="ECO:0000256" key="2">
    <source>
        <dbReference type="ARBA" id="ARBA00022630"/>
    </source>
</evidence>
<keyword evidence="7" id="KW-1185">Reference proteome</keyword>
<dbReference type="PANTHER" id="PTHR42747">
    <property type="entry name" value="NITRONATE MONOOXYGENASE-RELATED"/>
    <property type="match status" value="1"/>
</dbReference>
<sequence length="316" mass="33110">MQDTFWTPHGHSLRVPLIGAPMFLVSGPALVIAQCRAGIAGTMPALGARTSEILDGWLDEITTALSAPGGPQAAPYGLNLIVHSSNTQLPAHLDLCVKHRVPLVITSLGSRPEVNEAVRSYGGIVLHDVTNAEHARKALDRGAHGLIAVAAGAGGHAGAISPIALIETLREFWDGPLALSGAIATGRGLLAAQSLGADLGYSGTLFIPAAESLASDAYRDMVIASDSSDIVYTDRVSGTNANFLRQSLMANGIAFDGAPPTHKPGMLDEAKAWRDIWSAGHGVAQVHQRSTVMQIVDRLEREYRAALTRIAALSEG</sequence>
<comment type="caution">
    <text evidence="6">The sequence shown here is derived from an EMBL/GenBank/DDBJ whole genome shotgun (WGS) entry which is preliminary data.</text>
</comment>
<proteinExistence type="inferred from homology"/>
<dbReference type="GO" id="GO:0018580">
    <property type="term" value="F:nitronate monooxygenase activity"/>
    <property type="evidence" value="ECO:0007669"/>
    <property type="project" value="InterPro"/>
</dbReference>
<keyword evidence="5" id="KW-0503">Monooxygenase</keyword>
<keyword evidence="4" id="KW-0560">Oxidoreductase</keyword>
<evidence type="ECO:0000313" key="7">
    <source>
        <dbReference type="Proteomes" id="UP000626220"/>
    </source>
</evidence>
<dbReference type="PANTHER" id="PTHR42747:SF4">
    <property type="entry name" value="BLR1330 PROTEIN"/>
    <property type="match status" value="1"/>
</dbReference>
<dbReference type="InterPro" id="IPR004136">
    <property type="entry name" value="NMO"/>
</dbReference>
<name>A0A8J3H1A7_9RHOB</name>
<dbReference type="Gene3D" id="3.20.20.70">
    <property type="entry name" value="Aldolase class I"/>
    <property type="match status" value="1"/>
</dbReference>
<reference evidence="6" key="1">
    <citation type="journal article" date="2014" name="Int. J. Syst. Evol. Microbiol.">
        <title>Complete genome sequence of Corynebacterium casei LMG S-19264T (=DSM 44701T), isolated from a smear-ripened cheese.</title>
        <authorList>
            <consortium name="US DOE Joint Genome Institute (JGI-PGF)"/>
            <person name="Walter F."/>
            <person name="Albersmeier A."/>
            <person name="Kalinowski J."/>
            <person name="Ruckert C."/>
        </authorList>
    </citation>
    <scope>NUCLEOTIDE SEQUENCE</scope>
    <source>
        <strain evidence="6">KCTC 42650</strain>
    </source>
</reference>
<dbReference type="CDD" id="cd04730">
    <property type="entry name" value="NPD_like"/>
    <property type="match status" value="1"/>
</dbReference>
<accession>A0A8J3H1A7</accession>
<dbReference type="Proteomes" id="UP000626220">
    <property type="component" value="Unassembled WGS sequence"/>
</dbReference>
<dbReference type="SUPFAM" id="SSF51412">
    <property type="entry name" value="Inosine monophosphate dehydrogenase (IMPDH)"/>
    <property type="match status" value="1"/>
</dbReference>
<dbReference type="GO" id="GO:0051213">
    <property type="term" value="F:dioxygenase activity"/>
    <property type="evidence" value="ECO:0007669"/>
    <property type="project" value="UniProtKB-KW"/>
</dbReference>
<evidence type="ECO:0000313" key="6">
    <source>
        <dbReference type="EMBL" id="GHF62542.1"/>
    </source>
</evidence>
<dbReference type="EMBL" id="BNCJ01000013">
    <property type="protein sequence ID" value="GHF62542.1"/>
    <property type="molecule type" value="Genomic_DNA"/>
</dbReference>
<dbReference type="Pfam" id="PF03060">
    <property type="entry name" value="NMO"/>
    <property type="match status" value="1"/>
</dbReference>
<evidence type="ECO:0000256" key="3">
    <source>
        <dbReference type="ARBA" id="ARBA00022643"/>
    </source>
</evidence>
<evidence type="ECO:0000256" key="1">
    <source>
        <dbReference type="ARBA" id="ARBA00009881"/>
    </source>
</evidence>
<protein>
    <submittedName>
        <fullName evidence="6">2-nitropropane dioxygenase</fullName>
    </submittedName>
</protein>
<reference evidence="6" key="2">
    <citation type="submission" date="2020-09" db="EMBL/GenBank/DDBJ databases">
        <authorList>
            <person name="Sun Q."/>
            <person name="Kim S."/>
        </authorList>
    </citation>
    <scope>NUCLEOTIDE SEQUENCE</scope>
    <source>
        <strain evidence="6">KCTC 42650</strain>
    </source>
</reference>
<dbReference type="RefSeq" id="WP_189681637.1">
    <property type="nucleotide sequence ID" value="NZ_BNCJ01000013.1"/>
</dbReference>
<comment type="similarity">
    <text evidence="1">Belongs to the nitronate monooxygenase family. NMO class I subfamily.</text>
</comment>
<organism evidence="6 7">
    <name type="scientific">Seohaeicola zhoushanensis</name>
    <dbReference type="NCBI Taxonomy" id="1569283"/>
    <lineage>
        <taxon>Bacteria</taxon>
        <taxon>Pseudomonadati</taxon>
        <taxon>Pseudomonadota</taxon>
        <taxon>Alphaproteobacteria</taxon>
        <taxon>Rhodobacterales</taxon>
        <taxon>Roseobacteraceae</taxon>
        <taxon>Seohaeicola</taxon>
    </lineage>
</organism>
<dbReference type="AlphaFoldDB" id="A0A8J3H1A7"/>
<evidence type="ECO:0000256" key="4">
    <source>
        <dbReference type="ARBA" id="ARBA00023002"/>
    </source>
</evidence>
<evidence type="ECO:0000256" key="5">
    <source>
        <dbReference type="ARBA" id="ARBA00023033"/>
    </source>
</evidence>
<keyword evidence="2" id="KW-0285">Flavoprotein</keyword>
<dbReference type="InterPro" id="IPR013785">
    <property type="entry name" value="Aldolase_TIM"/>
</dbReference>
<keyword evidence="3" id="KW-0288">FMN</keyword>
<gene>
    <name evidence="6" type="ORF">GCM10017056_37390</name>
</gene>